<dbReference type="GO" id="GO:0003697">
    <property type="term" value="F:single-stranded DNA binding"/>
    <property type="evidence" value="ECO:0007669"/>
    <property type="project" value="InterPro"/>
</dbReference>
<evidence type="ECO:0000256" key="1">
    <source>
        <dbReference type="ARBA" id="ARBA00023125"/>
    </source>
</evidence>
<evidence type="ECO:0000256" key="2">
    <source>
        <dbReference type="PROSITE-ProRule" id="PRU00252"/>
    </source>
</evidence>
<sequence>MNKNQTTSTIPTNNAAHLIGELKEDFSFNHICRGTKMYSSSIIVRRDSGVEDVLPIMVPKQVVREFKRTIKKPVGAVVEIKGRLSSFNEKLSDRVKLRIFIKVKTMTLMAKETKHVNEISLKGYICKEVNYRKTPGRTDEKGNVIKKPSRITDILLAVNNKQLNASYYIPCIAWNKEADHASYLKVSDKIAVKGRMQSREYRKEIFIQPDEDKKVNNDRQFETRVAYELSINTLTEVMDDANVGEVEVTVSTGADGFNL</sequence>
<protein>
    <submittedName>
        <fullName evidence="3">Single-strand binding protein</fullName>
    </submittedName>
</protein>
<accession>A0AAT9TSV6</accession>
<dbReference type="PROSITE" id="PS50935">
    <property type="entry name" value="SSB"/>
    <property type="match status" value="1"/>
</dbReference>
<dbReference type="Pfam" id="PF00436">
    <property type="entry name" value="SSB"/>
    <property type="match status" value="1"/>
</dbReference>
<reference evidence="3" key="2">
    <citation type="journal article" date="2024" name="Heliyon">
        <title>Complete genome sequence of the novel virulent phage PMBT24 infecting Enterocloster bolteae from the human gut.</title>
        <authorList>
            <person name="Sprotte S."/>
            <person name="Brinks E."/>
            <person name="Neve H."/>
            <person name="Franz C.M.A.P."/>
        </authorList>
    </citation>
    <scope>NUCLEOTIDE SEQUENCE</scope>
</reference>
<name>A0AAT9TSV6_9CAUD</name>
<keyword evidence="1 2" id="KW-0238">DNA-binding</keyword>
<dbReference type="Gene3D" id="2.40.50.140">
    <property type="entry name" value="Nucleic acid-binding proteins"/>
    <property type="match status" value="2"/>
</dbReference>
<dbReference type="InterPro" id="IPR000424">
    <property type="entry name" value="Primosome_PriB/ssb"/>
</dbReference>
<organism evidence="3">
    <name type="scientific">Enterocloster phage PMBT24</name>
    <dbReference type="NCBI Taxonomy" id="3025413"/>
    <lineage>
        <taxon>Viruses</taxon>
        <taxon>Duplodnaviria</taxon>
        <taxon>Heunggongvirae</taxon>
        <taxon>Uroviricota</taxon>
        <taxon>Caudoviricetes</taxon>
    </lineage>
</organism>
<dbReference type="SUPFAM" id="SSF50249">
    <property type="entry name" value="Nucleic acid-binding proteins"/>
    <property type="match status" value="1"/>
</dbReference>
<proteinExistence type="predicted"/>
<reference evidence="3" key="1">
    <citation type="submission" date="2023-01" db="EMBL/GenBank/DDBJ databases">
        <authorList>
            <person name="Sprotte S."/>
            <person name="Brinks E."/>
        </authorList>
    </citation>
    <scope>NUCLEOTIDE SEQUENCE</scope>
</reference>
<evidence type="ECO:0000313" key="3">
    <source>
        <dbReference type="EMBL" id="WDQ45489.1"/>
    </source>
</evidence>
<dbReference type="InterPro" id="IPR012340">
    <property type="entry name" value="NA-bd_OB-fold"/>
</dbReference>
<dbReference type="EMBL" id="OQ326496">
    <property type="protein sequence ID" value="WDQ45489.1"/>
    <property type="molecule type" value="Genomic_DNA"/>
</dbReference>